<proteinExistence type="predicted"/>
<comment type="caution">
    <text evidence="1">The sequence shown here is derived from an EMBL/GenBank/DDBJ whole genome shotgun (WGS) entry which is preliminary data.</text>
</comment>
<dbReference type="SUPFAM" id="SSF160704">
    <property type="entry name" value="YehR-like"/>
    <property type="match status" value="1"/>
</dbReference>
<evidence type="ECO:0000313" key="1">
    <source>
        <dbReference type="EMBL" id="MDQ0362986.1"/>
    </source>
</evidence>
<dbReference type="Gene3D" id="3.30.1830.10">
    <property type="entry name" value="YehR-like"/>
    <property type="match status" value="1"/>
</dbReference>
<dbReference type="InterPro" id="IPR036699">
    <property type="entry name" value="YehR-like_sf"/>
</dbReference>
<evidence type="ECO:0000313" key="2">
    <source>
        <dbReference type="Proteomes" id="UP001230220"/>
    </source>
</evidence>
<keyword evidence="1" id="KW-0449">Lipoprotein</keyword>
<dbReference type="EMBL" id="JAUSUR010000008">
    <property type="protein sequence ID" value="MDQ0362986.1"/>
    <property type="molecule type" value="Genomic_DNA"/>
</dbReference>
<accession>A0ABU0E7V4</accession>
<sequence length="149" mass="15989">MKLLLSSLVLSAVLVGGCSSNESKEPKVCTVETNEQTGTFEIIPDGNKVKTIIATLEQDYEGASELSDDDKSALDAYMASAMGIDGESGVTLKIEYGDNTIKVVLTFDVQNIKEMPSIFQSTTGTADDLKEISFDDFIKDLETAGAECE</sequence>
<reference evidence="1 2" key="1">
    <citation type="submission" date="2023-07" db="EMBL/GenBank/DDBJ databases">
        <title>Genomic Encyclopedia of Type Strains, Phase IV (KMG-IV): sequencing the most valuable type-strain genomes for metagenomic binning, comparative biology and taxonomic classification.</title>
        <authorList>
            <person name="Goeker M."/>
        </authorList>
    </citation>
    <scope>NUCLEOTIDE SEQUENCE [LARGE SCALE GENOMIC DNA]</scope>
    <source>
        <strain evidence="1 2">DSM 16784</strain>
    </source>
</reference>
<name>A0ABU0E7V4_9FIRM</name>
<dbReference type="Proteomes" id="UP001230220">
    <property type="component" value="Unassembled WGS sequence"/>
</dbReference>
<dbReference type="RefSeq" id="WP_307411359.1">
    <property type="nucleotide sequence ID" value="NZ_JAUSUR010000008.1"/>
</dbReference>
<protein>
    <submittedName>
        <fullName evidence="1">Uncharacterized lipoprotein YehR (DUF1307 family)</fullName>
    </submittedName>
</protein>
<gene>
    <name evidence="1" type="ORF">J2S15_003747</name>
</gene>
<keyword evidence="2" id="KW-1185">Reference proteome</keyword>
<dbReference type="PROSITE" id="PS51257">
    <property type="entry name" value="PROKAR_LIPOPROTEIN"/>
    <property type="match status" value="1"/>
</dbReference>
<organism evidence="1 2">
    <name type="scientific">Breznakia pachnodae</name>
    <dbReference type="NCBI Taxonomy" id="265178"/>
    <lineage>
        <taxon>Bacteria</taxon>
        <taxon>Bacillati</taxon>
        <taxon>Bacillota</taxon>
        <taxon>Erysipelotrichia</taxon>
        <taxon>Erysipelotrichales</taxon>
        <taxon>Erysipelotrichaceae</taxon>
        <taxon>Breznakia</taxon>
    </lineage>
</organism>